<dbReference type="RefSeq" id="WP_311668640.1">
    <property type="nucleotide sequence ID" value="NZ_JAVREO010000011.1"/>
</dbReference>
<dbReference type="Proteomes" id="UP001183410">
    <property type="component" value="Unassembled WGS sequence"/>
</dbReference>
<evidence type="ECO:0000256" key="4">
    <source>
        <dbReference type="ARBA" id="ARBA00023163"/>
    </source>
</evidence>
<dbReference type="SUPFAM" id="SSF53850">
    <property type="entry name" value="Periplasmic binding protein-like II"/>
    <property type="match status" value="1"/>
</dbReference>
<protein>
    <submittedName>
        <fullName evidence="6">LysR family transcriptional regulator</fullName>
    </submittedName>
</protein>
<dbReference type="PROSITE" id="PS50931">
    <property type="entry name" value="HTH_LYSR"/>
    <property type="match status" value="1"/>
</dbReference>
<dbReference type="Pfam" id="PF00126">
    <property type="entry name" value="HTH_1"/>
    <property type="match status" value="1"/>
</dbReference>
<dbReference type="PANTHER" id="PTHR30346:SF29">
    <property type="entry name" value="LYSR SUBSTRATE-BINDING"/>
    <property type="match status" value="1"/>
</dbReference>
<dbReference type="SUPFAM" id="SSF46785">
    <property type="entry name" value="Winged helix' DNA-binding domain"/>
    <property type="match status" value="1"/>
</dbReference>
<proteinExistence type="inferred from homology"/>
<evidence type="ECO:0000256" key="2">
    <source>
        <dbReference type="ARBA" id="ARBA00023015"/>
    </source>
</evidence>
<keyword evidence="3" id="KW-0238">DNA-binding</keyword>
<evidence type="ECO:0000256" key="3">
    <source>
        <dbReference type="ARBA" id="ARBA00023125"/>
    </source>
</evidence>
<evidence type="ECO:0000256" key="1">
    <source>
        <dbReference type="ARBA" id="ARBA00009437"/>
    </source>
</evidence>
<gene>
    <name evidence="6" type="ORF">RM844_19910</name>
</gene>
<feature type="domain" description="HTH lysR-type" evidence="5">
    <location>
        <begin position="1"/>
        <end position="56"/>
    </location>
</feature>
<keyword evidence="2" id="KW-0805">Transcription regulation</keyword>
<keyword evidence="7" id="KW-1185">Reference proteome</keyword>
<accession>A0ABU2JU86</accession>
<comment type="caution">
    <text evidence="6">The sequence shown here is derived from an EMBL/GenBank/DDBJ whole genome shotgun (WGS) entry which is preliminary data.</text>
</comment>
<dbReference type="PANTHER" id="PTHR30346">
    <property type="entry name" value="TRANSCRIPTIONAL DUAL REGULATOR HCAR-RELATED"/>
    <property type="match status" value="1"/>
</dbReference>
<sequence>MDLHLLRTFETVARLRSFSAAARELGYTQSAVSQQIATLETDVRTRLLDRRPVAPTPAGGRLLEHAGPLLLRAAAARADLARLVTAPGARLTVGAAPLAQPPVLAGALAAVHRTHPGVALTLRVLPAAEIPALVATGELDAGVVEAATAPTDPLPLPDLAPLASRVVLESPLVVALPTDHPLARHEWLRLADLADARWLDAPTAAVPLGRLRAVLGSDGFPPAARYAGGDPAGLLRLVAAGHGLAALPAPLVAGVPGTVAVPVTVPRLVHRVELLHAADPAPSAAALATFFE</sequence>
<dbReference type="CDD" id="cd05466">
    <property type="entry name" value="PBP2_LTTR_substrate"/>
    <property type="match status" value="1"/>
</dbReference>
<evidence type="ECO:0000259" key="5">
    <source>
        <dbReference type="PROSITE" id="PS50931"/>
    </source>
</evidence>
<dbReference type="InterPro" id="IPR005119">
    <property type="entry name" value="LysR_subst-bd"/>
</dbReference>
<name>A0ABU2JU86_9ACTN</name>
<organism evidence="6 7">
    <name type="scientific">Streptomyces chisholmiae</name>
    <dbReference type="NCBI Taxonomy" id="3075540"/>
    <lineage>
        <taxon>Bacteria</taxon>
        <taxon>Bacillati</taxon>
        <taxon>Actinomycetota</taxon>
        <taxon>Actinomycetes</taxon>
        <taxon>Kitasatosporales</taxon>
        <taxon>Streptomycetaceae</taxon>
        <taxon>Streptomyces</taxon>
    </lineage>
</organism>
<keyword evidence="4" id="KW-0804">Transcription</keyword>
<dbReference type="Gene3D" id="1.10.10.10">
    <property type="entry name" value="Winged helix-like DNA-binding domain superfamily/Winged helix DNA-binding domain"/>
    <property type="match status" value="1"/>
</dbReference>
<dbReference type="InterPro" id="IPR000847">
    <property type="entry name" value="LysR_HTH_N"/>
</dbReference>
<dbReference type="EMBL" id="JAVREO010000011">
    <property type="protein sequence ID" value="MDT0268556.1"/>
    <property type="molecule type" value="Genomic_DNA"/>
</dbReference>
<evidence type="ECO:0000313" key="6">
    <source>
        <dbReference type="EMBL" id="MDT0268556.1"/>
    </source>
</evidence>
<dbReference type="InterPro" id="IPR036390">
    <property type="entry name" value="WH_DNA-bd_sf"/>
</dbReference>
<evidence type="ECO:0000313" key="7">
    <source>
        <dbReference type="Proteomes" id="UP001183410"/>
    </source>
</evidence>
<reference evidence="7" key="1">
    <citation type="submission" date="2023-07" db="EMBL/GenBank/DDBJ databases">
        <title>30 novel species of actinomycetes from the DSMZ collection.</title>
        <authorList>
            <person name="Nouioui I."/>
        </authorList>
    </citation>
    <scope>NUCLEOTIDE SEQUENCE [LARGE SCALE GENOMIC DNA]</scope>
    <source>
        <strain evidence="7">DSM 44915</strain>
    </source>
</reference>
<dbReference type="PRINTS" id="PR00039">
    <property type="entry name" value="HTHLYSR"/>
</dbReference>
<dbReference type="Pfam" id="PF03466">
    <property type="entry name" value="LysR_substrate"/>
    <property type="match status" value="1"/>
</dbReference>
<dbReference type="InterPro" id="IPR036388">
    <property type="entry name" value="WH-like_DNA-bd_sf"/>
</dbReference>
<comment type="similarity">
    <text evidence="1">Belongs to the LysR transcriptional regulatory family.</text>
</comment>
<dbReference type="Gene3D" id="3.40.190.290">
    <property type="match status" value="1"/>
</dbReference>